<protein>
    <submittedName>
        <fullName evidence="6">S66 peptidase family protein</fullName>
        <ecNumber evidence="6">3.4.-.-</ecNumber>
    </submittedName>
</protein>
<reference evidence="6 7" key="1">
    <citation type="journal article" date="2019" name="Int. J. Syst. Evol. Microbiol.">
        <title>The Global Catalogue of Microorganisms (GCM) 10K type strain sequencing project: providing services to taxonomists for standard genome sequencing and annotation.</title>
        <authorList>
            <consortium name="The Broad Institute Genomics Platform"/>
            <consortium name="The Broad Institute Genome Sequencing Center for Infectious Disease"/>
            <person name="Wu L."/>
            <person name="Ma J."/>
        </authorList>
    </citation>
    <scope>NUCLEOTIDE SEQUENCE [LARGE SCALE GENOMIC DNA]</scope>
    <source>
        <strain evidence="6 7">CGMCC 1.15824</strain>
    </source>
</reference>
<dbReference type="Pfam" id="PF02016">
    <property type="entry name" value="Peptidase_S66"/>
    <property type="match status" value="1"/>
</dbReference>
<comment type="caution">
    <text evidence="6">The sequence shown here is derived from an EMBL/GenBank/DDBJ whole genome shotgun (WGS) entry which is preliminary data.</text>
</comment>
<dbReference type="PANTHER" id="PTHR30237">
    <property type="entry name" value="MURAMOYLTETRAPEPTIDE CARBOXYPEPTIDASE"/>
    <property type="match status" value="1"/>
</dbReference>
<dbReference type="InterPro" id="IPR027461">
    <property type="entry name" value="Carboxypeptidase_A_C_sf"/>
</dbReference>
<dbReference type="InterPro" id="IPR027478">
    <property type="entry name" value="LdcA_N"/>
</dbReference>
<dbReference type="InterPro" id="IPR029062">
    <property type="entry name" value="Class_I_gatase-like"/>
</dbReference>
<dbReference type="PANTHER" id="PTHR30237:SF4">
    <property type="entry name" value="LD-CARBOXYPEPTIDASE C-TERMINAL DOMAIN-CONTAINING PROTEIN"/>
    <property type="match status" value="1"/>
</dbReference>
<dbReference type="InterPro" id="IPR040449">
    <property type="entry name" value="Peptidase_S66_N"/>
</dbReference>
<dbReference type="EC" id="3.4.-.-" evidence="6"/>
<feature type="domain" description="LD-carboxypeptidase C-terminal" evidence="5">
    <location>
        <begin position="209"/>
        <end position="340"/>
    </location>
</feature>
<dbReference type="SUPFAM" id="SSF141986">
    <property type="entry name" value="LD-carboxypeptidase A C-terminal domain-like"/>
    <property type="match status" value="1"/>
</dbReference>
<dbReference type="Proteomes" id="UP001595925">
    <property type="component" value="Unassembled WGS sequence"/>
</dbReference>
<dbReference type="GO" id="GO:0016787">
    <property type="term" value="F:hydrolase activity"/>
    <property type="evidence" value="ECO:0007669"/>
    <property type="project" value="UniProtKB-KW"/>
</dbReference>
<name>A0ABD5QL23_9EURY</name>
<dbReference type="Gene3D" id="3.50.30.60">
    <property type="entry name" value="LD-carboxypeptidase A C-terminal domain-like"/>
    <property type="match status" value="1"/>
</dbReference>
<dbReference type="Pfam" id="PF17676">
    <property type="entry name" value="Peptidase_S66C"/>
    <property type="match status" value="1"/>
</dbReference>
<feature type="domain" description="LD-carboxypeptidase N-terminal" evidence="4">
    <location>
        <begin position="16"/>
        <end position="135"/>
    </location>
</feature>
<sequence>MDEFVTPPPLERGDRIAIVAPASNPREDAPHVYDLGIERLREVFDLEPVEFPTAEKSADYLYDHPAERARDIEEAFADPEIRGVIAVIGGNDQVRILDHLDRKVLRENPTRFYGYSDNTHLELALWNLGIVSFYGPAVMVELAMDRELFDHTREYVERALFADSLGEVEPAERFTDEPGDWTDPDSLAEPRDTESSPGWTWAGGDRAVSGRVWGGCLEIIDQRLLSGLDLPDEERLDGAVLAIETSEELPDPAWVAGVLRALGERGLLARFAGVLVGRPPARTHLESNPPEAREEYRRRQREAVIEVFEEYNPDAPVVTGLEFGHAWPTVPIPIGGRVEIDPEQERVAFPGG</sequence>
<feature type="region of interest" description="Disordered" evidence="3">
    <location>
        <begin position="172"/>
        <end position="200"/>
    </location>
</feature>
<evidence type="ECO:0000259" key="5">
    <source>
        <dbReference type="Pfam" id="PF17676"/>
    </source>
</evidence>
<dbReference type="SUPFAM" id="SSF52317">
    <property type="entry name" value="Class I glutamine amidotransferase-like"/>
    <property type="match status" value="1"/>
</dbReference>
<dbReference type="EMBL" id="JBHSJG010000054">
    <property type="protein sequence ID" value="MFC4989722.1"/>
    <property type="molecule type" value="Genomic_DNA"/>
</dbReference>
<dbReference type="AlphaFoldDB" id="A0ABD5QL23"/>
<evidence type="ECO:0000313" key="6">
    <source>
        <dbReference type="EMBL" id="MFC4989722.1"/>
    </source>
</evidence>
<keyword evidence="2 6" id="KW-0378">Hydrolase</keyword>
<dbReference type="InterPro" id="IPR003507">
    <property type="entry name" value="S66_fam"/>
</dbReference>
<keyword evidence="7" id="KW-1185">Reference proteome</keyword>
<evidence type="ECO:0000256" key="2">
    <source>
        <dbReference type="ARBA" id="ARBA00022801"/>
    </source>
</evidence>
<dbReference type="CDD" id="cd07062">
    <property type="entry name" value="Peptidase_S66_mccF_like"/>
    <property type="match status" value="1"/>
</dbReference>
<organism evidence="6 7">
    <name type="scientific">Saliphagus infecundisoli</name>
    <dbReference type="NCBI Taxonomy" id="1849069"/>
    <lineage>
        <taxon>Archaea</taxon>
        <taxon>Methanobacteriati</taxon>
        <taxon>Methanobacteriota</taxon>
        <taxon>Stenosarchaea group</taxon>
        <taxon>Halobacteria</taxon>
        <taxon>Halobacteriales</taxon>
        <taxon>Natrialbaceae</taxon>
        <taxon>Saliphagus</taxon>
    </lineage>
</organism>
<proteinExistence type="inferred from homology"/>
<dbReference type="RefSeq" id="WP_114576586.1">
    <property type="nucleotide sequence ID" value="NZ_JAIVEF010000004.1"/>
</dbReference>
<evidence type="ECO:0000259" key="4">
    <source>
        <dbReference type="Pfam" id="PF02016"/>
    </source>
</evidence>
<evidence type="ECO:0000313" key="7">
    <source>
        <dbReference type="Proteomes" id="UP001595925"/>
    </source>
</evidence>
<evidence type="ECO:0000256" key="3">
    <source>
        <dbReference type="SAM" id="MobiDB-lite"/>
    </source>
</evidence>
<accession>A0ABD5QL23</accession>
<evidence type="ECO:0000256" key="1">
    <source>
        <dbReference type="ARBA" id="ARBA00010233"/>
    </source>
</evidence>
<dbReference type="Gene3D" id="3.40.50.10740">
    <property type="entry name" value="Class I glutamine amidotransferase-like"/>
    <property type="match status" value="1"/>
</dbReference>
<dbReference type="InterPro" id="IPR040921">
    <property type="entry name" value="Peptidase_S66C"/>
</dbReference>
<comment type="similarity">
    <text evidence="1">Belongs to the peptidase S66 family.</text>
</comment>
<gene>
    <name evidence="6" type="ORF">ACFPFO_18560</name>
</gene>